<dbReference type="EMBL" id="FNII01000006">
    <property type="protein sequence ID" value="SDN56569.1"/>
    <property type="molecule type" value="Genomic_DNA"/>
</dbReference>
<dbReference type="Gene3D" id="3.30.70.1060">
    <property type="entry name" value="Dimeric alpha+beta barrel"/>
    <property type="match status" value="1"/>
</dbReference>
<proteinExistence type="inferred from homology"/>
<dbReference type="PANTHER" id="PTHR33606">
    <property type="entry name" value="PROTEIN YCII"/>
    <property type="match status" value="1"/>
</dbReference>
<dbReference type="STRING" id="416873.SAMN04487951_10637"/>
<comment type="similarity">
    <text evidence="1">Belongs to the YciI family.</text>
</comment>
<dbReference type="RefSeq" id="WP_089704878.1">
    <property type="nucleotide sequence ID" value="NZ_FNII01000006.1"/>
</dbReference>
<evidence type="ECO:0000313" key="4">
    <source>
        <dbReference type="Proteomes" id="UP000199677"/>
    </source>
</evidence>
<dbReference type="SUPFAM" id="SSF54909">
    <property type="entry name" value="Dimeric alpha+beta barrel"/>
    <property type="match status" value="1"/>
</dbReference>
<keyword evidence="4" id="KW-1185">Reference proteome</keyword>
<dbReference type="InterPro" id="IPR051807">
    <property type="entry name" value="Sec-metab_biosynth-assoc"/>
</dbReference>
<organism evidence="3 4">
    <name type="scientific">Vreelandella arcis</name>
    <dbReference type="NCBI Taxonomy" id="416873"/>
    <lineage>
        <taxon>Bacteria</taxon>
        <taxon>Pseudomonadati</taxon>
        <taxon>Pseudomonadota</taxon>
        <taxon>Gammaproteobacteria</taxon>
        <taxon>Oceanospirillales</taxon>
        <taxon>Halomonadaceae</taxon>
        <taxon>Vreelandella</taxon>
    </lineage>
</organism>
<dbReference type="Pfam" id="PF03795">
    <property type="entry name" value="YCII"/>
    <property type="match status" value="1"/>
</dbReference>
<dbReference type="AlphaFoldDB" id="A0A1H0CFB5"/>
<gene>
    <name evidence="3" type="ORF">SAMN04487951_10637</name>
</gene>
<name>A0A1H0CFB5_9GAMM</name>
<dbReference type="PANTHER" id="PTHR33606:SF3">
    <property type="entry name" value="PROTEIN YCII"/>
    <property type="match status" value="1"/>
</dbReference>
<dbReference type="OrthoDB" id="70894at2"/>
<reference evidence="4" key="1">
    <citation type="submission" date="2016-10" db="EMBL/GenBank/DDBJ databases">
        <authorList>
            <person name="Varghese N."/>
            <person name="Submissions S."/>
        </authorList>
    </citation>
    <scope>NUCLEOTIDE SEQUENCE [LARGE SCALE GENOMIC DNA]</scope>
    <source>
        <strain evidence="4">CGMCC 1.6494</strain>
    </source>
</reference>
<dbReference type="Proteomes" id="UP000199677">
    <property type="component" value="Unassembled WGS sequence"/>
</dbReference>
<dbReference type="InterPro" id="IPR011008">
    <property type="entry name" value="Dimeric_a/b-barrel"/>
</dbReference>
<protein>
    <recommendedName>
        <fullName evidence="2">YCII-related domain-containing protein</fullName>
    </recommendedName>
</protein>
<evidence type="ECO:0000256" key="1">
    <source>
        <dbReference type="ARBA" id="ARBA00007689"/>
    </source>
</evidence>
<feature type="domain" description="YCII-related" evidence="2">
    <location>
        <begin position="1"/>
        <end position="88"/>
    </location>
</feature>
<evidence type="ECO:0000313" key="3">
    <source>
        <dbReference type="EMBL" id="SDN56569.1"/>
    </source>
</evidence>
<sequence>MPFLIETFDKPDLQALRLEVRQQHLDYLNANVDILLACGAKLSDNGETASGGIYLLDLDSREEAERFIKGDPFHQAALFDEVKIVRWRQAYLNRKNTL</sequence>
<accession>A0A1H0CFB5</accession>
<evidence type="ECO:0000259" key="2">
    <source>
        <dbReference type="Pfam" id="PF03795"/>
    </source>
</evidence>
<dbReference type="InterPro" id="IPR005545">
    <property type="entry name" value="YCII"/>
</dbReference>